<organism evidence="4 5">
    <name type="scientific">Clupea harengus</name>
    <name type="common">Atlantic herring</name>
    <dbReference type="NCBI Taxonomy" id="7950"/>
    <lineage>
        <taxon>Eukaryota</taxon>
        <taxon>Metazoa</taxon>
        <taxon>Chordata</taxon>
        <taxon>Craniata</taxon>
        <taxon>Vertebrata</taxon>
        <taxon>Euteleostomi</taxon>
        <taxon>Actinopterygii</taxon>
        <taxon>Neopterygii</taxon>
        <taxon>Teleostei</taxon>
        <taxon>Clupei</taxon>
        <taxon>Clupeiformes</taxon>
        <taxon>Clupeoidei</taxon>
        <taxon>Clupeidae</taxon>
        <taxon>Clupea</taxon>
    </lineage>
</organism>
<evidence type="ECO:0000256" key="2">
    <source>
        <dbReference type="SAM" id="MobiDB-lite"/>
    </source>
</evidence>
<evidence type="ECO:0000313" key="4">
    <source>
        <dbReference type="Proteomes" id="UP000515152"/>
    </source>
</evidence>
<evidence type="ECO:0000256" key="1">
    <source>
        <dbReference type="ARBA" id="ARBA00008511"/>
    </source>
</evidence>
<protein>
    <submittedName>
        <fullName evidence="5">Protein PIH1D3</fullName>
    </submittedName>
</protein>
<evidence type="ECO:0000313" key="5">
    <source>
        <dbReference type="RefSeq" id="XP_031418832.1"/>
    </source>
</evidence>
<reference evidence="5" key="1">
    <citation type="submission" date="2025-08" db="UniProtKB">
        <authorList>
            <consortium name="RefSeq"/>
        </authorList>
    </citation>
    <scope>IDENTIFICATION</scope>
</reference>
<dbReference type="Pfam" id="PF18201">
    <property type="entry name" value="PIH1_CS"/>
    <property type="match status" value="1"/>
</dbReference>
<dbReference type="GO" id="GO:0030317">
    <property type="term" value="P:flagellated sperm motility"/>
    <property type="evidence" value="ECO:0007669"/>
    <property type="project" value="TreeGrafter"/>
</dbReference>
<dbReference type="Proteomes" id="UP000515152">
    <property type="component" value="Chromosome 25"/>
</dbReference>
<dbReference type="PANTHER" id="PTHR21083">
    <property type="entry name" value="TWISTER"/>
    <property type="match status" value="1"/>
</dbReference>
<dbReference type="RefSeq" id="XP_031418832.1">
    <property type="nucleotide sequence ID" value="XM_031562972.2"/>
</dbReference>
<dbReference type="GO" id="GO:0005737">
    <property type="term" value="C:cytoplasm"/>
    <property type="evidence" value="ECO:0007669"/>
    <property type="project" value="TreeGrafter"/>
</dbReference>
<dbReference type="PANTHER" id="PTHR21083:SF0">
    <property type="entry name" value="DYNEIN AXONEMAL ASSEMBLY FACTOR 6"/>
    <property type="match status" value="1"/>
</dbReference>
<dbReference type="OrthoDB" id="25887at2759"/>
<evidence type="ECO:0000259" key="3">
    <source>
        <dbReference type="Pfam" id="PF18201"/>
    </source>
</evidence>
<dbReference type="GeneID" id="105903599"/>
<dbReference type="GO" id="GO:0045505">
    <property type="term" value="F:dynein intermediate chain binding"/>
    <property type="evidence" value="ECO:0007669"/>
    <property type="project" value="TreeGrafter"/>
</dbReference>
<sequence>MDGLSSMQTLEALSSLLSTRDENDDDEDPKIVQASAKLGPGNIGPPASSVKPIKEATSTYDKQNSKAIWDEDEVPEGAQFDDLTDPRPEPEYEIILKQSVGTEDLFLGMSRKDPSSMCCEGMLVRVKLPGTKASEVVLDVKETFLDLRTPTHKLGLHLPHPVHRQEGKARFITEKEELEITLLLNRPMDCINRA</sequence>
<dbReference type="GO" id="GO:0070286">
    <property type="term" value="P:axonemal dynein complex assembly"/>
    <property type="evidence" value="ECO:0007669"/>
    <property type="project" value="InterPro"/>
</dbReference>
<keyword evidence="4" id="KW-1185">Reference proteome</keyword>
<dbReference type="InterPro" id="IPR041442">
    <property type="entry name" value="PIH1D1/2/3_CS-like"/>
</dbReference>
<proteinExistence type="inferred from homology"/>
<dbReference type="KEGG" id="char:105903599"/>
<accession>A0A6P8F6T1</accession>
<gene>
    <name evidence="5" type="primary">dnaaf6</name>
</gene>
<feature type="domain" description="PIH1D1/2/3 CS-like" evidence="3">
    <location>
        <begin position="89"/>
        <end position="183"/>
    </location>
</feature>
<feature type="compositionally biased region" description="Polar residues" evidence="2">
    <location>
        <begin position="1"/>
        <end position="18"/>
    </location>
</feature>
<dbReference type="InterPro" id="IPR026697">
    <property type="entry name" value="DNAAF6"/>
</dbReference>
<dbReference type="AlphaFoldDB" id="A0A6P8F6T1"/>
<dbReference type="GO" id="GO:0051087">
    <property type="term" value="F:protein-folding chaperone binding"/>
    <property type="evidence" value="ECO:0007669"/>
    <property type="project" value="InterPro"/>
</dbReference>
<dbReference type="CTD" id="139212"/>
<feature type="region of interest" description="Disordered" evidence="2">
    <location>
        <begin position="1"/>
        <end position="53"/>
    </location>
</feature>
<comment type="similarity">
    <text evidence="1">Belongs to the PIH1 family.</text>
</comment>
<name>A0A6P8F6T1_CLUHA</name>